<dbReference type="Gene3D" id="3.40.190.10">
    <property type="entry name" value="Periplasmic binding protein-like II"/>
    <property type="match status" value="2"/>
</dbReference>
<evidence type="ECO:0000256" key="3">
    <source>
        <dbReference type="ARBA" id="ARBA00022729"/>
    </source>
</evidence>
<dbReference type="OrthoDB" id="9815602at2"/>
<evidence type="ECO:0000256" key="2">
    <source>
        <dbReference type="ARBA" id="ARBA00010742"/>
    </source>
</evidence>
<dbReference type="EMBL" id="CP017147">
    <property type="protein sequence ID" value="AOO81756.1"/>
    <property type="molecule type" value="Genomic_DNA"/>
</dbReference>
<dbReference type="PANTHER" id="PTHR30024:SF47">
    <property type="entry name" value="TAURINE-BINDING PERIPLASMIC PROTEIN"/>
    <property type="match status" value="1"/>
</dbReference>
<organism evidence="6 7">
    <name type="scientific">Bosea vaviloviae</name>
    <dbReference type="NCBI Taxonomy" id="1526658"/>
    <lineage>
        <taxon>Bacteria</taxon>
        <taxon>Pseudomonadati</taxon>
        <taxon>Pseudomonadota</taxon>
        <taxon>Alphaproteobacteria</taxon>
        <taxon>Hyphomicrobiales</taxon>
        <taxon>Boseaceae</taxon>
        <taxon>Bosea</taxon>
    </lineage>
</organism>
<evidence type="ECO:0000256" key="1">
    <source>
        <dbReference type="ARBA" id="ARBA00004418"/>
    </source>
</evidence>
<name>A0A1D7U310_9HYPH</name>
<feature type="signal peptide" evidence="4">
    <location>
        <begin position="1"/>
        <end position="27"/>
    </location>
</feature>
<protein>
    <recommendedName>
        <fullName evidence="5">SsuA/THI5-like domain-containing protein</fullName>
    </recommendedName>
</protein>
<comment type="similarity">
    <text evidence="2">Belongs to the bacterial solute-binding protein SsuA/TauA family.</text>
</comment>
<feature type="chain" id="PRO_5009099912" description="SsuA/THI5-like domain-containing protein" evidence="4">
    <location>
        <begin position="28"/>
        <end position="337"/>
    </location>
</feature>
<dbReference type="GO" id="GO:0042597">
    <property type="term" value="C:periplasmic space"/>
    <property type="evidence" value="ECO:0007669"/>
    <property type="project" value="UniProtKB-SubCell"/>
</dbReference>
<keyword evidence="3 4" id="KW-0732">Signal</keyword>
<dbReference type="KEGG" id="bvv:BHK69_16020"/>
<evidence type="ECO:0000313" key="7">
    <source>
        <dbReference type="Proteomes" id="UP000094969"/>
    </source>
</evidence>
<gene>
    <name evidence="6" type="ORF">BHK69_16020</name>
</gene>
<dbReference type="PANTHER" id="PTHR30024">
    <property type="entry name" value="ALIPHATIC SULFONATES-BINDING PROTEIN-RELATED"/>
    <property type="match status" value="1"/>
</dbReference>
<comment type="subcellular location">
    <subcellularLocation>
        <location evidence="1">Periplasm</location>
    </subcellularLocation>
</comment>
<evidence type="ECO:0000256" key="4">
    <source>
        <dbReference type="SAM" id="SignalP"/>
    </source>
</evidence>
<dbReference type="RefSeq" id="WP_069690967.1">
    <property type="nucleotide sequence ID" value="NZ_CP017147.1"/>
</dbReference>
<evidence type="ECO:0000259" key="5">
    <source>
        <dbReference type="Pfam" id="PF09084"/>
    </source>
</evidence>
<accession>A0A1D7U310</accession>
<proteinExistence type="inferred from homology"/>
<dbReference type="PROSITE" id="PS51257">
    <property type="entry name" value="PROKAR_LIPOPROTEIN"/>
    <property type="match status" value="1"/>
</dbReference>
<feature type="domain" description="SsuA/THI5-like" evidence="5">
    <location>
        <begin position="45"/>
        <end position="252"/>
    </location>
</feature>
<dbReference type="AlphaFoldDB" id="A0A1D7U310"/>
<dbReference type="Pfam" id="PF09084">
    <property type="entry name" value="NMT1"/>
    <property type="match status" value="1"/>
</dbReference>
<dbReference type="SUPFAM" id="SSF53850">
    <property type="entry name" value="Periplasmic binding protein-like II"/>
    <property type="match status" value="1"/>
</dbReference>
<evidence type="ECO:0000313" key="6">
    <source>
        <dbReference type="EMBL" id="AOO81756.1"/>
    </source>
</evidence>
<reference evidence="6 7" key="1">
    <citation type="journal article" date="2015" name="Antonie Van Leeuwenhoek">
        <title>Bosea vaviloviae sp. nov., a new species of slow-growing rhizobia isolated from nodules of the relict species Vavilovia formosa (Stev.) Fed.</title>
        <authorList>
            <person name="Safronova V.I."/>
            <person name="Kuznetsova I.G."/>
            <person name="Sazanova A.L."/>
            <person name="Kimeklis A.K."/>
            <person name="Belimov A.A."/>
            <person name="Andronov E.E."/>
            <person name="Pinaev A.G."/>
            <person name="Chizhevskaya E.P."/>
            <person name="Pukhaev A.R."/>
            <person name="Popov K.P."/>
            <person name="Willems A."/>
            <person name="Tikhonovich I.A."/>
        </authorList>
    </citation>
    <scope>NUCLEOTIDE SEQUENCE [LARGE SCALE GENOMIC DNA]</scope>
    <source>
        <strain evidence="6 7">Vaf18</strain>
    </source>
</reference>
<dbReference type="InterPro" id="IPR015168">
    <property type="entry name" value="SsuA/THI5"/>
</dbReference>
<dbReference type="GO" id="GO:0042918">
    <property type="term" value="P:alkanesulfonate transmembrane transport"/>
    <property type="evidence" value="ECO:0007669"/>
    <property type="project" value="TreeGrafter"/>
</dbReference>
<dbReference type="STRING" id="1526658.BHK69_16020"/>
<sequence>MTKEWSLTKRSALAVCALMLGCAGALAQDARPIRLVAFAGASNWPIWIGQQKGFFAAEKLQASLEITPNSRQMAADVFSGKFDVALTAIDNVVAYVEGQGEAQLPGPADFVAFMGVDDGMLSLMAVPGTRSVNDLKGKELSVDALTTGFAFVLRDALMKSGIGADEVKFVAVGGGAQRLAALREQKQTATLLNSPLDLIAESAGSVRLAEMHALIGPYQGISGMARRAWLTENRDTAKAFVRAFHASVAWLVDPASKDEAIAILRERVQGTSPELAQRIHARLTHPERGIKRDAAIDIEGLRTVLRLRSTYAAAGRTLSDPSRYLDSALLGEALARR</sequence>
<keyword evidence="7" id="KW-1185">Reference proteome</keyword>
<dbReference type="Proteomes" id="UP000094969">
    <property type="component" value="Chromosome"/>
</dbReference>